<dbReference type="Proteomes" id="UP001046870">
    <property type="component" value="Chromosome 21"/>
</dbReference>
<evidence type="ECO:0000256" key="2">
    <source>
        <dbReference type="ARBA" id="ARBA00023157"/>
    </source>
</evidence>
<evidence type="ECO:0000256" key="1">
    <source>
        <dbReference type="ARBA" id="ARBA00022734"/>
    </source>
</evidence>
<keyword evidence="4" id="KW-1133">Transmembrane helix</keyword>
<evidence type="ECO:0000256" key="4">
    <source>
        <dbReference type="SAM" id="Phobius"/>
    </source>
</evidence>
<dbReference type="OrthoDB" id="8950604at2759"/>
<dbReference type="InterPro" id="IPR018378">
    <property type="entry name" value="C-type_lectin_CS"/>
</dbReference>
<dbReference type="SUPFAM" id="SSF144284">
    <property type="entry name" value="Sec2 N-terminal region"/>
    <property type="match status" value="1"/>
</dbReference>
<keyword evidence="3" id="KW-0175">Coiled coil</keyword>
<organism evidence="6 7">
    <name type="scientific">Megalops atlanticus</name>
    <name type="common">Tarpon</name>
    <name type="synonym">Clupea gigantea</name>
    <dbReference type="NCBI Taxonomy" id="7932"/>
    <lineage>
        <taxon>Eukaryota</taxon>
        <taxon>Metazoa</taxon>
        <taxon>Chordata</taxon>
        <taxon>Craniata</taxon>
        <taxon>Vertebrata</taxon>
        <taxon>Euteleostomi</taxon>
        <taxon>Actinopterygii</taxon>
        <taxon>Neopterygii</taxon>
        <taxon>Teleostei</taxon>
        <taxon>Elopiformes</taxon>
        <taxon>Megalopidae</taxon>
        <taxon>Megalops</taxon>
    </lineage>
</organism>
<dbReference type="InterPro" id="IPR016186">
    <property type="entry name" value="C-type_lectin-like/link_sf"/>
</dbReference>
<dbReference type="InterPro" id="IPR001304">
    <property type="entry name" value="C-type_lectin-like"/>
</dbReference>
<dbReference type="InterPro" id="IPR050111">
    <property type="entry name" value="C-type_lectin/snaclec_domain"/>
</dbReference>
<evidence type="ECO:0000259" key="5">
    <source>
        <dbReference type="PROSITE" id="PS50041"/>
    </source>
</evidence>
<dbReference type="SUPFAM" id="SSF56436">
    <property type="entry name" value="C-type lectin-like"/>
    <property type="match status" value="1"/>
</dbReference>
<dbReference type="PROSITE" id="PS50041">
    <property type="entry name" value="C_TYPE_LECTIN_2"/>
    <property type="match status" value="1"/>
</dbReference>
<accession>A0A9D3PD76</accession>
<dbReference type="GO" id="GO:0030246">
    <property type="term" value="F:carbohydrate binding"/>
    <property type="evidence" value="ECO:0007669"/>
    <property type="project" value="UniProtKB-KW"/>
</dbReference>
<dbReference type="InterPro" id="IPR033989">
    <property type="entry name" value="CD209-like_CTLD"/>
</dbReference>
<dbReference type="Pfam" id="PF00059">
    <property type="entry name" value="Lectin_C"/>
    <property type="match status" value="1"/>
</dbReference>
<protein>
    <recommendedName>
        <fullName evidence="5">C-type lectin domain-containing protein</fullName>
    </recommendedName>
</protein>
<evidence type="ECO:0000313" key="6">
    <source>
        <dbReference type="EMBL" id="KAG7457673.1"/>
    </source>
</evidence>
<feature type="coiled-coil region" evidence="3">
    <location>
        <begin position="94"/>
        <end position="156"/>
    </location>
</feature>
<evidence type="ECO:0000256" key="3">
    <source>
        <dbReference type="SAM" id="Coils"/>
    </source>
</evidence>
<dbReference type="AlphaFoldDB" id="A0A9D3PD76"/>
<feature type="domain" description="C-type lectin" evidence="5">
    <location>
        <begin position="184"/>
        <end position="301"/>
    </location>
</feature>
<dbReference type="EMBL" id="JAFDVH010000021">
    <property type="protein sequence ID" value="KAG7457673.1"/>
    <property type="molecule type" value="Genomic_DNA"/>
</dbReference>
<keyword evidence="4" id="KW-0472">Membrane</keyword>
<dbReference type="Gene3D" id="3.10.100.10">
    <property type="entry name" value="Mannose-Binding Protein A, subunit A"/>
    <property type="match status" value="1"/>
</dbReference>
<keyword evidence="2" id="KW-1015">Disulfide bond</keyword>
<dbReference type="PROSITE" id="PS00615">
    <property type="entry name" value="C_TYPE_LECTIN_1"/>
    <property type="match status" value="1"/>
</dbReference>
<dbReference type="InterPro" id="IPR016187">
    <property type="entry name" value="CTDL_fold"/>
</dbReference>
<gene>
    <name evidence="6" type="ORF">MATL_G00229790</name>
</gene>
<name>A0A9D3PD76_MEGAT</name>
<keyword evidence="1" id="KW-0430">Lectin</keyword>
<dbReference type="CDD" id="cd03590">
    <property type="entry name" value="CLECT_DC-SIGN_like"/>
    <property type="match status" value="1"/>
</dbReference>
<dbReference type="Gene3D" id="6.10.250.3110">
    <property type="match status" value="1"/>
</dbReference>
<comment type="caution">
    <text evidence="6">The sequence shown here is derived from an EMBL/GenBank/DDBJ whole genome shotgun (WGS) entry which is preliminary data.</text>
</comment>
<evidence type="ECO:0000313" key="7">
    <source>
        <dbReference type="Proteomes" id="UP001046870"/>
    </source>
</evidence>
<dbReference type="PANTHER" id="PTHR22803">
    <property type="entry name" value="MANNOSE, PHOSPHOLIPASE, LECTIN RECEPTOR RELATED"/>
    <property type="match status" value="1"/>
</dbReference>
<proteinExistence type="predicted"/>
<feature type="transmembrane region" description="Helical" evidence="4">
    <location>
        <begin position="58"/>
        <end position="81"/>
    </location>
</feature>
<reference evidence="6" key="1">
    <citation type="submission" date="2021-01" db="EMBL/GenBank/DDBJ databases">
        <authorList>
            <person name="Zahm M."/>
            <person name="Roques C."/>
            <person name="Cabau C."/>
            <person name="Klopp C."/>
            <person name="Donnadieu C."/>
            <person name="Jouanno E."/>
            <person name="Lampietro C."/>
            <person name="Louis A."/>
            <person name="Herpin A."/>
            <person name="Echchiki A."/>
            <person name="Berthelot C."/>
            <person name="Parey E."/>
            <person name="Roest-Crollius H."/>
            <person name="Braasch I."/>
            <person name="Postlethwait J."/>
            <person name="Bobe J."/>
            <person name="Montfort J."/>
            <person name="Bouchez O."/>
            <person name="Begum T."/>
            <person name="Mejri S."/>
            <person name="Adams A."/>
            <person name="Chen W.-J."/>
            <person name="Guiguen Y."/>
        </authorList>
    </citation>
    <scope>NUCLEOTIDE SEQUENCE</scope>
    <source>
        <strain evidence="6">YG-15Mar2019-1</strain>
        <tissue evidence="6">Brain</tissue>
    </source>
</reference>
<dbReference type="SMART" id="SM00034">
    <property type="entry name" value="CLECT"/>
    <property type="match status" value="1"/>
</dbReference>
<keyword evidence="4" id="KW-0812">Transmembrane</keyword>
<sequence>MVTTDKEYENIYSGLVFPDNDVYNTLQQATNTTQRAQEKGQASVRTGTPRHCCTPCRLTPVCLGLLSVFLLAAIVSLCLYYNGVLPHKCEAANSSTILSELERLEARNRNLSEQGMQLRREKEEVEKQRNTLQKQLASAKKEMENVKKDNTQLHSQVHEKQKSIDDLTAKLANIKQCPRDFLPFKSSCYYFSHAKKNWTDSRKDCKARRADLVKIASQGEQEFLQHHCRSEYYWIGLTDSAKEGTWMWVDDSRLSLGYWEDGEPNNWENRNEDCVHGFRKEDALKSWNDAACYEQWFYICETKPQ</sequence>
<keyword evidence="7" id="KW-1185">Reference proteome</keyword>